<protein>
    <recommendedName>
        <fullName evidence="4">Retrotransposon gag domain-containing protein</fullName>
    </recommendedName>
</protein>
<name>A0A8H7UQS9_9FUNG</name>
<feature type="region of interest" description="Disordered" evidence="1">
    <location>
        <begin position="191"/>
        <end position="271"/>
    </location>
</feature>
<comment type="caution">
    <text evidence="2">The sequence shown here is derived from an EMBL/GenBank/DDBJ whole genome shotgun (WGS) entry which is preliminary data.</text>
</comment>
<accession>A0A8H7UQS9</accession>
<feature type="compositionally biased region" description="Polar residues" evidence="1">
    <location>
        <begin position="224"/>
        <end position="248"/>
    </location>
</feature>
<dbReference type="EMBL" id="JAEPRD010000314">
    <property type="protein sequence ID" value="KAG2192155.1"/>
    <property type="molecule type" value="Genomic_DNA"/>
</dbReference>
<keyword evidence="3" id="KW-1185">Reference proteome</keyword>
<organism evidence="2 3">
    <name type="scientific">Mucor saturninus</name>
    <dbReference type="NCBI Taxonomy" id="64648"/>
    <lineage>
        <taxon>Eukaryota</taxon>
        <taxon>Fungi</taxon>
        <taxon>Fungi incertae sedis</taxon>
        <taxon>Mucoromycota</taxon>
        <taxon>Mucoromycotina</taxon>
        <taxon>Mucoromycetes</taxon>
        <taxon>Mucorales</taxon>
        <taxon>Mucorineae</taxon>
        <taxon>Mucoraceae</taxon>
        <taxon>Mucor</taxon>
    </lineage>
</organism>
<evidence type="ECO:0000313" key="3">
    <source>
        <dbReference type="Proteomes" id="UP000603453"/>
    </source>
</evidence>
<evidence type="ECO:0000256" key="1">
    <source>
        <dbReference type="SAM" id="MobiDB-lite"/>
    </source>
</evidence>
<evidence type="ECO:0000313" key="2">
    <source>
        <dbReference type="EMBL" id="KAG2192155.1"/>
    </source>
</evidence>
<proteinExistence type="predicted"/>
<dbReference type="Proteomes" id="UP000603453">
    <property type="component" value="Unassembled WGS sequence"/>
</dbReference>
<reference evidence="2" key="1">
    <citation type="submission" date="2020-12" db="EMBL/GenBank/DDBJ databases">
        <title>Metabolic potential, ecology and presence of endohyphal bacteria is reflected in genomic diversity of Mucoromycotina.</title>
        <authorList>
            <person name="Muszewska A."/>
            <person name="Okrasinska A."/>
            <person name="Steczkiewicz K."/>
            <person name="Drgas O."/>
            <person name="Orlowska M."/>
            <person name="Perlinska-Lenart U."/>
            <person name="Aleksandrzak-Piekarczyk T."/>
            <person name="Szatraj K."/>
            <person name="Zielenkiewicz U."/>
            <person name="Pilsyk S."/>
            <person name="Malc E."/>
            <person name="Mieczkowski P."/>
            <person name="Kruszewska J.S."/>
            <person name="Biernat P."/>
            <person name="Pawlowska J."/>
        </authorList>
    </citation>
    <scope>NUCLEOTIDE SEQUENCE</scope>
    <source>
        <strain evidence="2">WA0000017839</strain>
    </source>
</reference>
<feature type="compositionally biased region" description="Polar residues" evidence="1">
    <location>
        <begin position="256"/>
        <end position="270"/>
    </location>
</feature>
<dbReference type="AlphaFoldDB" id="A0A8H7UQS9"/>
<evidence type="ECO:0008006" key="4">
    <source>
        <dbReference type="Google" id="ProtNLM"/>
    </source>
</evidence>
<gene>
    <name evidence="2" type="ORF">INT47_010629</name>
</gene>
<sequence length="524" mass="57385">MTNKPAAANPTDALNHFENVFCVWNCKSLLETDWSRLLTLCTSPDVDKWRRGKKHEGPEVTWTTFKEIFLETYDCLGVFRARFDRVRMEANQDEGPEVVTFFLNALTVGLQDRVRPLLAGASEEDRSSLEYIYGLSVRVTQCGADDPLLDDRVSLKNIIPNNVLQYFEEHHNCFTLEVKYIKNKSRYVTMSSSKDQLGNNKRRDVNPSSAASIDVNKKRRYNGPVSQGGTTTSGNNQNVRQFSGSRGNQGVRRPGPTSSINTNHNGNQGANDAWKNHRVAAIISEVPSSVEQPAQLSPAQQVRFARNLVRNTAPMLERREKAAAKASQVETNKDARKSCRREARSAKKAEGVTVAGVAAIGSVVAPSLPPVVSEDVVDVVDVVASSPPPVISEDVVNAVNVADAVDEDTVVNEAPSGLKGEDQESPLLEDSDFDEFMVFPPPQYCPHDGGQYTDEHVGCTPTGNLGNSRAAAESGVTEALRDNMIQSHAGPCKCSNNMYPELNDFCETNSSIVNAINAVYNHLG</sequence>